<evidence type="ECO:0000313" key="2">
    <source>
        <dbReference type="Proteomes" id="UP000054408"/>
    </source>
</evidence>
<organism evidence="1 2">
    <name type="scientific">Thecamonas trahens ATCC 50062</name>
    <dbReference type="NCBI Taxonomy" id="461836"/>
    <lineage>
        <taxon>Eukaryota</taxon>
        <taxon>Apusozoa</taxon>
        <taxon>Apusomonadida</taxon>
        <taxon>Apusomonadidae</taxon>
        <taxon>Thecamonas</taxon>
    </lineage>
</organism>
<reference evidence="1 2" key="1">
    <citation type="submission" date="2010-05" db="EMBL/GenBank/DDBJ databases">
        <title>The Genome Sequence of Thecamonas trahens ATCC 50062.</title>
        <authorList>
            <consortium name="The Broad Institute Genome Sequencing Platform"/>
            <person name="Russ C."/>
            <person name="Cuomo C."/>
            <person name="Shea T."/>
            <person name="Young S.K."/>
            <person name="Zeng Q."/>
            <person name="Koehrsen M."/>
            <person name="Haas B."/>
            <person name="Borodovsky M."/>
            <person name="Guigo R."/>
            <person name="Alvarado L."/>
            <person name="Berlin A."/>
            <person name="Bochicchio J."/>
            <person name="Borenstein D."/>
            <person name="Chapman S."/>
            <person name="Chen Z."/>
            <person name="Freedman E."/>
            <person name="Gellesch M."/>
            <person name="Goldberg J."/>
            <person name="Griggs A."/>
            <person name="Gujja S."/>
            <person name="Heilman E."/>
            <person name="Heiman D."/>
            <person name="Hepburn T."/>
            <person name="Howarth C."/>
            <person name="Jen D."/>
            <person name="Larson L."/>
            <person name="Mehta T."/>
            <person name="Park D."/>
            <person name="Pearson M."/>
            <person name="Roberts A."/>
            <person name="Saif S."/>
            <person name="Shenoy N."/>
            <person name="Sisk P."/>
            <person name="Stolte C."/>
            <person name="Sykes S."/>
            <person name="Thomson T."/>
            <person name="Walk T."/>
            <person name="White J."/>
            <person name="Yandava C."/>
            <person name="Burger G."/>
            <person name="Gray M.W."/>
            <person name="Holland P.W.H."/>
            <person name="King N."/>
            <person name="Lang F.B.F."/>
            <person name="Roger A.J."/>
            <person name="Ruiz-Trillo I."/>
            <person name="Lander E."/>
            <person name="Nusbaum C."/>
        </authorList>
    </citation>
    <scope>NUCLEOTIDE SEQUENCE [LARGE SCALE GENOMIC DNA]</scope>
    <source>
        <strain evidence="1 2">ATCC 50062</strain>
    </source>
</reference>
<sequence length="267" mass="28271">MASLSRLPAEIACDVVALALTSKGFHAVLLGSAFMRRKVLALRGAIWCTQRAAWGAALLALSKRKRLEVADALEMVNVMVRFPRHPLWSQLLGAVVARQPEVLRRAIRVDRGRPQPLVAVLARHGAEDGVRYLLSRGDVDAAADGNAAIIGASREGHVGVVALLLGRNEVDPGVDSNCALRLAAEAGHADVVTALLGHPGVDAGASNNVALRGAVFNGNAAVVDRLLSSGSVVVGNNCYWISPQARSRDIVRLVSRTDICAKVYCLE</sequence>
<dbReference type="InterPro" id="IPR002110">
    <property type="entry name" value="Ankyrin_rpt"/>
</dbReference>
<dbReference type="STRING" id="461836.A0A0L0DUQ2"/>
<dbReference type="Proteomes" id="UP000054408">
    <property type="component" value="Unassembled WGS sequence"/>
</dbReference>
<evidence type="ECO:0000313" key="1">
    <source>
        <dbReference type="EMBL" id="KNC55960.1"/>
    </source>
</evidence>
<keyword evidence="2" id="KW-1185">Reference proteome</keyword>
<dbReference type="RefSeq" id="XP_013761007.1">
    <property type="nucleotide sequence ID" value="XM_013905553.1"/>
</dbReference>
<dbReference type="EMBL" id="GL349440">
    <property type="protein sequence ID" value="KNC55960.1"/>
    <property type="molecule type" value="Genomic_DNA"/>
</dbReference>
<dbReference type="Gene3D" id="1.25.40.20">
    <property type="entry name" value="Ankyrin repeat-containing domain"/>
    <property type="match status" value="1"/>
</dbReference>
<dbReference type="InterPro" id="IPR036770">
    <property type="entry name" value="Ankyrin_rpt-contain_sf"/>
</dbReference>
<dbReference type="PANTHER" id="PTHR24184:SF11">
    <property type="entry name" value="ANKYRIN REPEAT AND SOCS BOX CONTAINING 3"/>
    <property type="match status" value="1"/>
</dbReference>
<dbReference type="GeneID" id="25561687"/>
<proteinExistence type="predicted"/>
<dbReference type="OrthoDB" id="20872at2759"/>
<name>A0A0L0DUQ2_THETB</name>
<gene>
    <name evidence="1" type="ORF">AMSG_01974</name>
</gene>
<dbReference type="SUPFAM" id="SSF48403">
    <property type="entry name" value="Ankyrin repeat"/>
    <property type="match status" value="1"/>
</dbReference>
<dbReference type="AlphaFoldDB" id="A0A0L0DUQ2"/>
<dbReference type="Pfam" id="PF12796">
    <property type="entry name" value="Ank_2"/>
    <property type="match status" value="1"/>
</dbReference>
<dbReference type="PANTHER" id="PTHR24184">
    <property type="entry name" value="SI:CH211-189E2.2"/>
    <property type="match status" value="1"/>
</dbReference>
<protein>
    <submittedName>
        <fullName evidence="1">Uncharacterized protein</fullName>
    </submittedName>
</protein>
<accession>A0A0L0DUQ2</accession>